<dbReference type="InterPro" id="IPR045865">
    <property type="entry name" value="ACT-like_dom_sf"/>
</dbReference>
<evidence type="ECO:0000313" key="2">
    <source>
        <dbReference type="EMBL" id="GAA1700071.1"/>
    </source>
</evidence>
<proteinExistence type="predicted"/>
<accession>A0ABN2I7T5</accession>
<keyword evidence="3" id="KW-1185">Reference proteome</keyword>
<dbReference type="PROSITE" id="PS51671">
    <property type="entry name" value="ACT"/>
    <property type="match status" value="1"/>
</dbReference>
<protein>
    <recommendedName>
        <fullName evidence="1">ACT domain-containing protein</fullName>
    </recommendedName>
</protein>
<feature type="domain" description="ACT" evidence="1">
    <location>
        <begin position="18"/>
        <end position="92"/>
    </location>
</feature>
<dbReference type="Proteomes" id="UP001501690">
    <property type="component" value="Unassembled WGS sequence"/>
</dbReference>
<comment type="caution">
    <text evidence="2">The sequence shown here is derived from an EMBL/GenBank/DDBJ whole genome shotgun (WGS) entry which is preliminary data.</text>
</comment>
<dbReference type="SUPFAM" id="SSF55021">
    <property type="entry name" value="ACT-like"/>
    <property type="match status" value="1"/>
</dbReference>
<sequence length="154" mass="16024">MDVVTADAPRGGIHERWVVFVAAEDRSGALTALAETFSARGVSFTSFTTLLVHDGVGVMSITFAASERLARVLVRTLDRLAVVRTTTLRHLRDDTVRATAVVSGADAAARAAGAQQVAGTWVIAGAFPDVEDAIARVRAAGGRADAVTILPPAD</sequence>
<dbReference type="InterPro" id="IPR002912">
    <property type="entry name" value="ACT_dom"/>
</dbReference>
<organism evidence="2 3">
    <name type="scientific">Microbacterium sediminicola</name>
    <dbReference type="NCBI Taxonomy" id="415210"/>
    <lineage>
        <taxon>Bacteria</taxon>
        <taxon>Bacillati</taxon>
        <taxon>Actinomycetota</taxon>
        <taxon>Actinomycetes</taxon>
        <taxon>Micrococcales</taxon>
        <taxon>Microbacteriaceae</taxon>
        <taxon>Microbacterium</taxon>
    </lineage>
</organism>
<reference evidence="2 3" key="1">
    <citation type="journal article" date="2019" name="Int. J. Syst. Evol. Microbiol.">
        <title>The Global Catalogue of Microorganisms (GCM) 10K type strain sequencing project: providing services to taxonomists for standard genome sequencing and annotation.</title>
        <authorList>
            <consortium name="The Broad Institute Genomics Platform"/>
            <consortium name="The Broad Institute Genome Sequencing Center for Infectious Disease"/>
            <person name="Wu L."/>
            <person name="Ma J."/>
        </authorList>
    </citation>
    <scope>NUCLEOTIDE SEQUENCE [LARGE SCALE GENOMIC DNA]</scope>
    <source>
        <strain evidence="2 3">JCM 15577</strain>
    </source>
</reference>
<evidence type="ECO:0000313" key="3">
    <source>
        <dbReference type="Proteomes" id="UP001501690"/>
    </source>
</evidence>
<gene>
    <name evidence="2" type="ORF">GCM10009808_17070</name>
</gene>
<dbReference type="EMBL" id="BAAAPL010000002">
    <property type="protein sequence ID" value="GAA1700071.1"/>
    <property type="molecule type" value="Genomic_DNA"/>
</dbReference>
<evidence type="ECO:0000259" key="1">
    <source>
        <dbReference type="PROSITE" id="PS51671"/>
    </source>
</evidence>
<name>A0ABN2I7T5_9MICO</name>